<evidence type="ECO:0000259" key="2">
    <source>
        <dbReference type="Pfam" id="PF13628"/>
    </source>
</evidence>
<dbReference type="InterPro" id="IPR025419">
    <property type="entry name" value="DUF4142"/>
</dbReference>
<dbReference type="RefSeq" id="WP_185272427.1">
    <property type="nucleotide sequence ID" value="NZ_CP055156.1"/>
</dbReference>
<gene>
    <name evidence="3" type="ORF">HUW51_02450</name>
</gene>
<feature type="domain" description="DUF4142" evidence="2">
    <location>
        <begin position="63"/>
        <end position="194"/>
    </location>
</feature>
<dbReference type="EMBL" id="CP055156">
    <property type="protein sequence ID" value="QNF31639.1"/>
    <property type="molecule type" value="Genomic_DNA"/>
</dbReference>
<sequence>MKKIICNGLLAFALVVGYGCDSNPKASTETAATDNLSGSGEDSSAASTTDSTMNETPTSTPANDFMLKAASGGMMEVTLGKMAQEKGSNADVKAFGKKMEEDHGKANSELKTVAASKNVTLPVELLAEHQKHVDELSKLSGADFDKHYMSMMVEDHQKDIAEFEKASNMEDPDVKGFATKTLPVLKMHLDMAKKANDKVASK</sequence>
<dbReference type="Proteomes" id="UP000515237">
    <property type="component" value="Chromosome"/>
</dbReference>
<reference evidence="3 4" key="1">
    <citation type="journal article" date="2018" name="Int. J. Syst. Evol. Microbiol.">
        <title>Adhaeribacter swui sp. nov., isolated from wet mud.</title>
        <authorList>
            <person name="Kim D.U."/>
            <person name="Kim K.W."/>
            <person name="Kang M.S."/>
            <person name="Kim J.Y."/>
            <person name="Jang J.H."/>
            <person name="Kim M.K."/>
        </authorList>
    </citation>
    <scope>NUCLEOTIDE SEQUENCE [LARGE SCALE GENOMIC DNA]</scope>
    <source>
        <strain evidence="3 4">KCTC 52873</strain>
    </source>
</reference>
<proteinExistence type="predicted"/>
<feature type="compositionally biased region" description="Polar residues" evidence="1">
    <location>
        <begin position="26"/>
        <end position="36"/>
    </location>
</feature>
<evidence type="ECO:0000256" key="1">
    <source>
        <dbReference type="SAM" id="MobiDB-lite"/>
    </source>
</evidence>
<feature type="compositionally biased region" description="Polar residues" evidence="1">
    <location>
        <begin position="52"/>
        <end position="62"/>
    </location>
</feature>
<dbReference type="KEGG" id="aswu:HUW51_02450"/>
<dbReference type="PROSITE" id="PS51257">
    <property type="entry name" value="PROKAR_LIPOPROTEIN"/>
    <property type="match status" value="1"/>
</dbReference>
<dbReference type="AlphaFoldDB" id="A0A7G7G3A5"/>
<accession>A0A7G7G3A5</accession>
<name>A0A7G7G3A5_9BACT</name>
<evidence type="ECO:0000313" key="4">
    <source>
        <dbReference type="Proteomes" id="UP000515237"/>
    </source>
</evidence>
<protein>
    <submittedName>
        <fullName evidence="3">DUF4142 domain-containing protein</fullName>
    </submittedName>
</protein>
<organism evidence="3 4">
    <name type="scientific">Adhaeribacter swui</name>
    <dbReference type="NCBI Taxonomy" id="2086471"/>
    <lineage>
        <taxon>Bacteria</taxon>
        <taxon>Pseudomonadati</taxon>
        <taxon>Bacteroidota</taxon>
        <taxon>Cytophagia</taxon>
        <taxon>Cytophagales</taxon>
        <taxon>Hymenobacteraceae</taxon>
        <taxon>Adhaeribacter</taxon>
    </lineage>
</organism>
<feature type="compositionally biased region" description="Low complexity" evidence="1">
    <location>
        <begin position="37"/>
        <end position="51"/>
    </location>
</feature>
<evidence type="ECO:0000313" key="3">
    <source>
        <dbReference type="EMBL" id="QNF31639.1"/>
    </source>
</evidence>
<dbReference type="PANTHER" id="PTHR38593:SF1">
    <property type="entry name" value="BLR2558 PROTEIN"/>
    <property type="match status" value="1"/>
</dbReference>
<dbReference type="PANTHER" id="PTHR38593">
    <property type="entry name" value="BLR2558 PROTEIN"/>
    <property type="match status" value="1"/>
</dbReference>
<keyword evidence="4" id="KW-1185">Reference proteome</keyword>
<dbReference type="Gene3D" id="1.20.1260.10">
    <property type="match status" value="1"/>
</dbReference>
<dbReference type="Pfam" id="PF13628">
    <property type="entry name" value="DUF4142"/>
    <property type="match status" value="1"/>
</dbReference>
<feature type="region of interest" description="Disordered" evidence="1">
    <location>
        <begin position="26"/>
        <end position="64"/>
    </location>
</feature>
<dbReference type="InterPro" id="IPR012347">
    <property type="entry name" value="Ferritin-like"/>
</dbReference>